<keyword evidence="4 5" id="KW-0472">Membrane</keyword>
<evidence type="ECO:0000256" key="5">
    <source>
        <dbReference type="SAM" id="Phobius"/>
    </source>
</evidence>
<evidence type="ECO:0000313" key="8">
    <source>
        <dbReference type="Proteomes" id="UP000321901"/>
    </source>
</evidence>
<dbReference type="AlphaFoldDB" id="A0A511ZB16"/>
<keyword evidence="2 5" id="KW-0812">Transmembrane</keyword>
<name>A0A511ZB16_9BACL</name>
<organism evidence="7 8">
    <name type="scientific">Sporosarcina luteola</name>
    <dbReference type="NCBI Taxonomy" id="582850"/>
    <lineage>
        <taxon>Bacteria</taxon>
        <taxon>Bacillati</taxon>
        <taxon>Bacillota</taxon>
        <taxon>Bacilli</taxon>
        <taxon>Bacillales</taxon>
        <taxon>Caryophanaceae</taxon>
        <taxon>Sporosarcina</taxon>
    </lineage>
</organism>
<feature type="transmembrane region" description="Helical" evidence="5">
    <location>
        <begin position="103"/>
        <end position="122"/>
    </location>
</feature>
<dbReference type="Proteomes" id="UP000321901">
    <property type="component" value="Unassembled WGS sequence"/>
</dbReference>
<gene>
    <name evidence="7" type="ORF">SLU01_29400</name>
</gene>
<evidence type="ECO:0000256" key="1">
    <source>
        <dbReference type="ARBA" id="ARBA00004141"/>
    </source>
</evidence>
<dbReference type="GO" id="GO:0016020">
    <property type="term" value="C:membrane"/>
    <property type="evidence" value="ECO:0007669"/>
    <property type="project" value="UniProtKB-SubCell"/>
</dbReference>
<feature type="domain" description="Yip1" evidence="6">
    <location>
        <begin position="6"/>
        <end position="192"/>
    </location>
</feature>
<reference evidence="7 8" key="1">
    <citation type="submission" date="2019-07" db="EMBL/GenBank/DDBJ databases">
        <title>Whole genome shotgun sequence of Sporosarcina luteola NBRC 105378.</title>
        <authorList>
            <person name="Hosoyama A."/>
            <person name="Uohara A."/>
            <person name="Ohji S."/>
            <person name="Ichikawa N."/>
        </authorList>
    </citation>
    <scope>NUCLEOTIDE SEQUENCE [LARGE SCALE GENOMIC DNA]</scope>
    <source>
        <strain evidence="7 8">NBRC 105378</strain>
    </source>
</reference>
<sequence length="210" mass="22572">MNPLLSIWSQPTKTLAYMLEKKSVGYGVVIFLLGSVSSGSIAFAATGWFSGMPVFLSILLSILLIFTGSLLGWVIMTALYTWIGKWLGGTGAFSEMIHVTPTATILSIWIAPMNFLILGIYGSRLFEVPTENLGITNLPLGVYFFMNLVTIGVGIYGTVISCKGIGLVHNFSAWRGLGVLAILTAFVFVASIIISIIMAFLLFSLVTTVG</sequence>
<dbReference type="RefSeq" id="WP_170232725.1">
    <property type="nucleotide sequence ID" value="NZ_BJYL01000041.1"/>
</dbReference>
<evidence type="ECO:0000256" key="3">
    <source>
        <dbReference type="ARBA" id="ARBA00022989"/>
    </source>
</evidence>
<comment type="caution">
    <text evidence="7">The sequence shown here is derived from an EMBL/GenBank/DDBJ whole genome shotgun (WGS) entry which is preliminary data.</text>
</comment>
<dbReference type="Pfam" id="PF04893">
    <property type="entry name" value="Yip1"/>
    <property type="match status" value="1"/>
</dbReference>
<evidence type="ECO:0000313" key="7">
    <source>
        <dbReference type="EMBL" id="GEN84628.1"/>
    </source>
</evidence>
<evidence type="ECO:0000259" key="6">
    <source>
        <dbReference type="Pfam" id="PF04893"/>
    </source>
</evidence>
<protein>
    <recommendedName>
        <fullName evidence="6">Yip1 domain-containing protein</fullName>
    </recommendedName>
</protein>
<comment type="subcellular location">
    <subcellularLocation>
        <location evidence="1">Membrane</location>
        <topology evidence="1">Multi-pass membrane protein</topology>
    </subcellularLocation>
</comment>
<keyword evidence="3 5" id="KW-1133">Transmembrane helix</keyword>
<evidence type="ECO:0000256" key="2">
    <source>
        <dbReference type="ARBA" id="ARBA00022692"/>
    </source>
</evidence>
<evidence type="ECO:0000256" key="4">
    <source>
        <dbReference type="ARBA" id="ARBA00023136"/>
    </source>
</evidence>
<proteinExistence type="predicted"/>
<dbReference type="InterPro" id="IPR006977">
    <property type="entry name" value="Yip1_dom"/>
</dbReference>
<feature type="transmembrane region" description="Helical" evidence="5">
    <location>
        <begin position="142"/>
        <end position="165"/>
    </location>
</feature>
<keyword evidence="8" id="KW-1185">Reference proteome</keyword>
<feature type="transmembrane region" description="Helical" evidence="5">
    <location>
        <begin position="24"/>
        <end position="49"/>
    </location>
</feature>
<dbReference type="EMBL" id="BJYL01000041">
    <property type="protein sequence ID" value="GEN84628.1"/>
    <property type="molecule type" value="Genomic_DNA"/>
</dbReference>
<feature type="transmembrane region" description="Helical" evidence="5">
    <location>
        <begin position="177"/>
        <end position="203"/>
    </location>
</feature>
<accession>A0A511ZB16</accession>
<feature type="transmembrane region" description="Helical" evidence="5">
    <location>
        <begin position="55"/>
        <end position="82"/>
    </location>
</feature>